<dbReference type="Proteomes" id="UP000305760">
    <property type="component" value="Unassembled WGS sequence"/>
</dbReference>
<protein>
    <recommendedName>
        <fullName evidence="2">DUF4097 domain-containing protein</fullName>
    </recommendedName>
</protein>
<feature type="chain" id="PRO_5022696929" description="DUF4097 domain-containing protein" evidence="1">
    <location>
        <begin position="26"/>
        <end position="308"/>
    </location>
</feature>
<organism evidence="3 4">
    <name type="scientific">Arenimonas terrae</name>
    <dbReference type="NCBI Taxonomy" id="2546226"/>
    <lineage>
        <taxon>Bacteria</taxon>
        <taxon>Pseudomonadati</taxon>
        <taxon>Pseudomonadota</taxon>
        <taxon>Gammaproteobacteria</taxon>
        <taxon>Lysobacterales</taxon>
        <taxon>Lysobacteraceae</taxon>
        <taxon>Arenimonas</taxon>
    </lineage>
</organism>
<comment type="caution">
    <text evidence="3">The sequence shown here is derived from an EMBL/GenBank/DDBJ whole genome shotgun (WGS) entry which is preliminary data.</text>
</comment>
<dbReference type="OrthoDB" id="7056452at2"/>
<dbReference type="Pfam" id="PF13349">
    <property type="entry name" value="DUF4097"/>
    <property type="match status" value="1"/>
</dbReference>
<feature type="signal peptide" evidence="1">
    <location>
        <begin position="1"/>
        <end position="25"/>
    </location>
</feature>
<dbReference type="InterPro" id="IPR025164">
    <property type="entry name" value="Toastrack_DUF4097"/>
</dbReference>
<keyword evidence="4" id="KW-1185">Reference proteome</keyword>
<dbReference type="AlphaFoldDB" id="A0A5C4RSW8"/>
<evidence type="ECO:0000313" key="3">
    <source>
        <dbReference type="EMBL" id="TNJ33697.1"/>
    </source>
</evidence>
<proteinExistence type="predicted"/>
<keyword evidence="1" id="KW-0732">Signal</keyword>
<evidence type="ECO:0000259" key="2">
    <source>
        <dbReference type="Pfam" id="PF13349"/>
    </source>
</evidence>
<evidence type="ECO:0000313" key="4">
    <source>
        <dbReference type="Proteomes" id="UP000305760"/>
    </source>
</evidence>
<reference evidence="3 4" key="1">
    <citation type="submission" date="2019-03" db="EMBL/GenBank/DDBJ databases">
        <title>Arenimonas daejeonensis sp. nov., isolated from compost.</title>
        <authorList>
            <person name="Jeon C.O."/>
        </authorList>
    </citation>
    <scope>NUCLEOTIDE SEQUENCE [LARGE SCALE GENOMIC DNA]</scope>
    <source>
        <strain evidence="3 4">R29</strain>
    </source>
</reference>
<gene>
    <name evidence="3" type="ORF">E1B00_10155</name>
</gene>
<evidence type="ECO:0000256" key="1">
    <source>
        <dbReference type="SAM" id="SignalP"/>
    </source>
</evidence>
<sequence>MYEETPMFARLIVLAALVAAPAAFAASPINQTRPLAADGQVSIDNVKGRVTVRTWDRPEVRITGSLGAGVEKLAIEGDASDLRIEVRYPKNSGGWFGWGGGDGDSEPTMLEISVPAKASVSVDAVSADVDVAGTGGRRLALASVSGDVLVRGARADDASFESVSGDVDAEVDSTNVSAETVSGDLSLKGRIGGRVSLDTVSGDATLIAGPVERLNLSTVSGDGHLSAGLAASGSITADSVSGNVDLVLPRDTSARLQIDTFSGGISSPVGEVQTEEYGPGKSLKARLGAGSGSIRLESFSGNVRVTVK</sequence>
<dbReference type="EMBL" id="SMDR01000002">
    <property type="protein sequence ID" value="TNJ33697.1"/>
    <property type="molecule type" value="Genomic_DNA"/>
</dbReference>
<name>A0A5C4RSW8_9GAMM</name>
<feature type="domain" description="DUF4097" evidence="2">
    <location>
        <begin position="42"/>
        <end position="305"/>
    </location>
</feature>
<accession>A0A5C4RSW8</accession>